<evidence type="ECO:0000313" key="2">
    <source>
        <dbReference type="EMBL" id="KAF4140466.1"/>
    </source>
</evidence>
<protein>
    <submittedName>
        <fullName evidence="2">Uncharacterized protein</fullName>
    </submittedName>
</protein>
<reference evidence="2" key="1">
    <citation type="submission" date="2020-03" db="EMBL/GenBank/DDBJ databases">
        <title>Hybrid Assembly of Korean Phytophthora infestans isolates.</title>
        <authorList>
            <person name="Prokchorchik M."/>
            <person name="Lee Y."/>
            <person name="Seo J."/>
            <person name="Cho J.-H."/>
            <person name="Park Y.-E."/>
            <person name="Jang D.-C."/>
            <person name="Im J.-S."/>
            <person name="Choi J.-G."/>
            <person name="Park H.-J."/>
            <person name="Lee G.-B."/>
            <person name="Lee Y.-G."/>
            <person name="Hong S.-Y."/>
            <person name="Cho K."/>
            <person name="Sohn K.H."/>
        </authorList>
    </citation>
    <scope>NUCLEOTIDE SEQUENCE</scope>
    <source>
        <strain evidence="2">KR_2_A2</strain>
    </source>
</reference>
<feature type="compositionally biased region" description="Polar residues" evidence="1">
    <location>
        <begin position="82"/>
        <end position="116"/>
    </location>
</feature>
<feature type="region of interest" description="Disordered" evidence="1">
    <location>
        <begin position="80"/>
        <end position="157"/>
    </location>
</feature>
<name>A0A8S9UIZ0_PHYIN</name>
<dbReference type="AlphaFoldDB" id="A0A8S9UIZ0"/>
<proteinExistence type="predicted"/>
<dbReference type="EMBL" id="JAACNO010001451">
    <property type="protein sequence ID" value="KAF4140466.1"/>
    <property type="molecule type" value="Genomic_DNA"/>
</dbReference>
<sequence length="157" mass="16650">MQGPCEIWLDDKMVLHDDDCEKIFGTADHMTQKSILKPIDYSSCSASGCVYRFYWIAFQGSNNGYVRQIYRHCVPLTGPPAGQSSTAKTISGPGASNTTQASSDTPASKASTLSTEAATPVVTDAAAAGTPDPAAANQTPVTHPATKERCKAPRKRV</sequence>
<gene>
    <name evidence="2" type="ORF">GN958_ATG10326</name>
</gene>
<organism evidence="2 3">
    <name type="scientific">Phytophthora infestans</name>
    <name type="common">Potato late blight agent</name>
    <name type="synonym">Botrytis infestans</name>
    <dbReference type="NCBI Taxonomy" id="4787"/>
    <lineage>
        <taxon>Eukaryota</taxon>
        <taxon>Sar</taxon>
        <taxon>Stramenopiles</taxon>
        <taxon>Oomycota</taxon>
        <taxon>Peronosporomycetes</taxon>
        <taxon>Peronosporales</taxon>
        <taxon>Peronosporaceae</taxon>
        <taxon>Phytophthora</taxon>
    </lineage>
</organism>
<comment type="caution">
    <text evidence="2">The sequence shown here is derived from an EMBL/GenBank/DDBJ whole genome shotgun (WGS) entry which is preliminary data.</text>
</comment>
<dbReference type="Proteomes" id="UP000704712">
    <property type="component" value="Unassembled WGS sequence"/>
</dbReference>
<accession>A0A8S9UIZ0</accession>
<evidence type="ECO:0000313" key="3">
    <source>
        <dbReference type="Proteomes" id="UP000704712"/>
    </source>
</evidence>
<feature type="compositionally biased region" description="Low complexity" evidence="1">
    <location>
        <begin position="117"/>
        <end position="136"/>
    </location>
</feature>
<evidence type="ECO:0000256" key="1">
    <source>
        <dbReference type="SAM" id="MobiDB-lite"/>
    </source>
</evidence>